<accession>A0A849VHV1</accession>
<proteinExistence type="predicted"/>
<evidence type="ECO:0000313" key="2">
    <source>
        <dbReference type="Proteomes" id="UP000586305"/>
    </source>
</evidence>
<protein>
    <submittedName>
        <fullName evidence="1">Uncharacterized protein</fullName>
    </submittedName>
</protein>
<name>A0A849VHV1_9GAMM</name>
<evidence type="ECO:0000313" key="1">
    <source>
        <dbReference type="EMBL" id="NOU52865.1"/>
    </source>
</evidence>
<keyword evidence="2" id="KW-1185">Reference proteome</keyword>
<dbReference type="EMBL" id="JABBPG010000012">
    <property type="protein sequence ID" value="NOU52865.1"/>
    <property type="molecule type" value="Genomic_DNA"/>
</dbReference>
<reference evidence="1 2" key="1">
    <citation type="submission" date="2020-04" db="EMBL/GenBank/DDBJ databases">
        <title>Pseudoalteromonas caenipelagi sp. nov., isolated from a tidal flat.</title>
        <authorList>
            <person name="Park S."/>
            <person name="Yoon J.-H."/>
        </authorList>
    </citation>
    <scope>NUCLEOTIDE SEQUENCE [LARGE SCALE GENOMIC DNA]</scope>
    <source>
        <strain evidence="1 2">JBTF-M23</strain>
    </source>
</reference>
<dbReference type="Proteomes" id="UP000586305">
    <property type="component" value="Unassembled WGS sequence"/>
</dbReference>
<sequence>MAKNSSEINHLALKPVGHYDNLGLIFDVYIDRVCLLTLISEYEKRFHKRLYGAYTAALGCRDILYRMDDINAKEQVFMPYACDCGAWECWFFQGVITSYDDFVFWGQWRNSHRSDKSKKSAGLYWCYKDFPTLCFDKTQYLAEINKAQALVKADKMSMKMLGLST</sequence>
<dbReference type="RefSeq" id="WP_171627912.1">
    <property type="nucleotide sequence ID" value="NZ_JABBPG010000012.1"/>
</dbReference>
<organism evidence="1 2">
    <name type="scientific">Pseudoalteromonas caenipelagi</name>
    <dbReference type="NCBI Taxonomy" id="2726988"/>
    <lineage>
        <taxon>Bacteria</taxon>
        <taxon>Pseudomonadati</taxon>
        <taxon>Pseudomonadota</taxon>
        <taxon>Gammaproteobacteria</taxon>
        <taxon>Alteromonadales</taxon>
        <taxon>Pseudoalteromonadaceae</taxon>
        <taxon>Pseudoalteromonas</taxon>
    </lineage>
</organism>
<gene>
    <name evidence="1" type="ORF">HG263_20380</name>
</gene>
<dbReference type="AlphaFoldDB" id="A0A849VHV1"/>
<comment type="caution">
    <text evidence="1">The sequence shown here is derived from an EMBL/GenBank/DDBJ whole genome shotgun (WGS) entry which is preliminary data.</text>
</comment>